<organism evidence="2 3">
    <name type="scientific">Streptomyces endophyticus</name>
    <dbReference type="NCBI Taxonomy" id="714166"/>
    <lineage>
        <taxon>Bacteria</taxon>
        <taxon>Bacillati</taxon>
        <taxon>Actinomycetota</taxon>
        <taxon>Actinomycetes</taxon>
        <taxon>Kitasatosporales</taxon>
        <taxon>Streptomycetaceae</taxon>
        <taxon>Streptomyces</taxon>
    </lineage>
</organism>
<dbReference type="Proteomes" id="UP001354931">
    <property type="component" value="Unassembled WGS sequence"/>
</dbReference>
<dbReference type="Pfam" id="PF01522">
    <property type="entry name" value="Polysacc_deac_1"/>
    <property type="match status" value="1"/>
</dbReference>
<dbReference type="InterPro" id="IPR011330">
    <property type="entry name" value="Glyco_hydro/deAcase_b/a-brl"/>
</dbReference>
<keyword evidence="3" id="KW-1185">Reference proteome</keyword>
<gene>
    <name evidence="2" type="ORF">OKJ99_09890</name>
</gene>
<evidence type="ECO:0000259" key="1">
    <source>
        <dbReference type="PROSITE" id="PS51677"/>
    </source>
</evidence>
<feature type="domain" description="NodB homology" evidence="1">
    <location>
        <begin position="42"/>
        <end position="265"/>
    </location>
</feature>
<dbReference type="InterPro" id="IPR002509">
    <property type="entry name" value="NODB_dom"/>
</dbReference>
<dbReference type="InterPro" id="IPR037950">
    <property type="entry name" value="PgdA-like"/>
</dbReference>
<sequence>MSDTQSTRGRWPNGTRAAVMITVDHDADLALLSGSPAIADRGKTLSVGRYGTDRGIDRLLGLFSELAVPTTWFVPGRNAERHPEAVRRIAAAGHEPACHGDAHEDFQPLTLDEQIRAVRDGADRLRQVTGAPVRGFRTPAGEWKPGLGAHFADAGLDWSSSSPGDDLPYLHPGTDGVVEIPVQYELEDHQYFFFNLEPPFPTGQSRIASYAHVLGNWTQEFTAHHRFGLCYVLRLHPEVTGTPGRIGVVRDLITHIQGHPDVWLATGSQIADWWRTNHPDNGPGHPADLFARLRAEREAAV</sequence>
<evidence type="ECO:0000313" key="2">
    <source>
        <dbReference type="EMBL" id="MEB8337817.1"/>
    </source>
</evidence>
<dbReference type="EMBL" id="JAOZYC010000075">
    <property type="protein sequence ID" value="MEB8337817.1"/>
    <property type="molecule type" value="Genomic_DNA"/>
</dbReference>
<dbReference type="Gene3D" id="3.20.20.370">
    <property type="entry name" value="Glycoside hydrolase/deacetylase"/>
    <property type="match status" value="1"/>
</dbReference>
<comment type="caution">
    <text evidence="2">The sequence shown here is derived from an EMBL/GenBank/DDBJ whole genome shotgun (WGS) entry which is preliminary data.</text>
</comment>
<evidence type="ECO:0000313" key="3">
    <source>
        <dbReference type="Proteomes" id="UP001354931"/>
    </source>
</evidence>
<dbReference type="RefSeq" id="WP_326015487.1">
    <property type="nucleotide sequence ID" value="NZ_JAOZYC010000075.1"/>
</dbReference>
<proteinExistence type="predicted"/>
<dbReference type="PANTHER" id="PTHR47561:SF1">
    <property type="entry name" value="POLYSACCHARIDE DEACETYLASE FAMILY PROTEIN (AFU_ORTHOLOGUE AFUA_6G05030)"/>
    <property type="match status" value="1"/>
</dbReference>
<dbReference type="SUPFAM" id="SSF88713">
    <property type="entry name" value="Glycoside hydrolase/deacetylase"/>
    <property type="match status" value="1"/>
</dbReference>
<reference evidence="2 3" key="1">
    <citation type="submission" date="2022-10" db="EMBL/GenBank/DDBJ databases">
        <authorList>
            <person name="Xie J."/>
            <person name="Shen N."/>
        </authorList>
    </citation>
    <scope>NUCLEOTIDE SEQUENCE [LARGE SCALE GENOMIC DNA]</scope>
    <source>
        <strain evidence="2 3">YIM65594</strain>
    </source>
</reference>
<name>A0ABU6F2G7_9ACTN</name>
<dbReference type="PROSITE" id="PS51677">
    <property type="entry name" value="NODB"/>
    <property type="match status" value="1"/>
</dbReference>
<dbReference type="PANTHER" id="PTHR47561">
    <property type="entry name" value="POLYSACCHARIDE DEACETYLASE FAMILY PROTEIN (AFU_ORTHOLOGUE AFUA_6G05030)"/>
    <property type="match status" value="1"/>
</dbReference>
<protein>
    <submittedName>
        <fullName evidence="2">Polysaccharide deacetylase</fullName>
    </submittedName>
</protein>
<dbReference type="CDD" id="cd10938">
    <property type="entry name" value="CE4_HpPgdA_like"/>
    <property type="match status" value="1"/>
</dbReference>
<accession>A0ABU6F2G7</accession>